<feature type="compositionally biased region" description="Low complexity" evidence="1">
    <location>
        <begin position="460"/>
        <end position="475"/>
    </location>
</feature>
<evidence type="ECO:0000313" key="4">
    <source>
        <dbReference type="Proteomes" id="UP000243723"/>
    </source>
</evidence>
<dbReference type="InterPro" id="IPR051702">
    <property type="entry name" value="SH3_domain_YSC84-like"/>
</dbReference>
<gene>
    <name evidence="3" type="ORF">B9Z65_3068</name>
</gene>
<dbReference type="EMBL" id="NHZQ01000121">
    <property type="protein sequence ID" value="PSK51801.1"/>
    <property type="molecule type" value="Genomic_DNA"/>
</dbReference>
<comment type="caution">
    <text evidence="3">The sequence shown here is derived from an EMBL/GenBank/DDBJ whole genome shotgun (WGS) entry which is preliminary data.</text>
</comment>
<dbReference type="GO" id="GO:0035091">
    <property type="term" value="F:phosphatidylinositol binding"/>
    <property type="evidence" value="ECO:0007669"/>
    <property type="project" value="TreeGrafter"/>
</dbReference>
<dbReference type="PANTHER" id="PTHR15629:SF8">
    <property type="entry name" value="DUF500 DOMAIN PROTEIN (AFU_ORTHOLOGUE AFUA_5G07310)"/>
    <property type="match status" value="1"/>
</dbReference>
<feature type="compositionally biased region" description="Low complexity" evidence="1">
    <location>
        <begin position="512"/>
        <end position="522"/>
    </location>
</feature>
<accession>A0A2P7ZUA9</accession>
<dbReference type="InterPro" id="IPR007461">
    <property type="entry name" value="Ysc84_actin-binding"/>
</dbReference>
<feature type="compositionally biased region" description="Pro residues" evidence="1">
    <location>
        <begin position="540"/>
        <end position="550"/>
    </location>
</feature>
<feature type="compositionally biased region" description="Polar residues" evidence="1">
    <location>
        <begin position="420"/>
        <end position="429"/>
    </location>
</feature>
<feature type="compositionally biased region" description="Basic and acidic residues" evidence="1">
    <location>
        <begin position="345"/>
        <end position="355"/>
    </location>
</feature>
<feature type="compositionally biased region" description="Acidic residues" evidence="1">
    <location>
        <begin position="493"/>
        <end position="511"/>
    </location>
</feature>
<feature type="domain" description="Ysc84 actin-binding" evidence="2">
    <location>
        <begin position="143"/>
        <end position="267"/>
    </location>
</feature>
<evidence type="ECO:0000259" key="2">
    <source>
        <dbReference type="Pfam" id="PF04366"/>
    </source>
</evidence>
<evidence type="ECO:0000313" key="3">
    <source>
        <dbReference type="EMBL" id="PSK51801.1"/>
    </source>
</evidence>
<proteinExistence type="predicted"/>
<dbReference type="PANTHER" id="PTHR15629">
    <property type="entry name" value="SH3YL1 PROTEIN"/>
    <property type="match status" value="1"/>
</dbReference>
<feature type="compositionally biased region" description="Polar residues" evidence="1">
    <location>
        <begin position="393"/>
        <end position="405"/>
    </location>
</feature>
<organism evidence="3 4">
    <name type="scientific">Elsinoe australis</name>
    <dbReference type="NCBI Taxonomy" id="40998"/>
    <lineage>
        <taxon>Eukaryota</taxon>
        <taxon>Fungi</taxon>
        <taxon>Dikarya</taxon>
        <taxon>Ascomycota</taxon>
        <taxon>Pezizomycotina</taxon>
        <taxon>Dothideomycetes</taxon>
        <taxon>Dothideomycetidae</taxon>
        <taxon>Myriangiales</taxon>
        <taxon>Elsinoaceae</taxon>
        <taxon>Elsinoe</taxon>
    </lineage>
</organism>
<reference evidence="3 4" key="1">
    <citation type="submission" date="2017-05" db="EMBL/GenBank/DDBJ databases">
        <title>Draft genome sequence of Elsinoe australis.</title>
        <authorList>
            <person name="Cheng Q."/>
        </authorList>
    </citation>
    <scope>NUCLEOTIDE SEQUENCE [LARGE SCALE GENOMIC DNA]</scope>
    <source>
        <strain evidence="3 4">NL1</strain>
    </source>
</reference>
<sequence>MAAQQSTFWEKTKTGGKAGFNTLYSWVDKLGPPVNRLSNKLGSEAFWPTTTDKECDKAARILKSFCKDGFYTEEDRPSTDGPKAKQKVLQKIPAEVIQRAQGLAIFTTMRTGLWIGGSGGSGVLIARKADGSWSSPSGIQVQTLGLGFLVGVDIYDCVLVINTQKALEAFTRVRATLGGDLSVSAGPFGMGGMVETEIHKRQAPIYNYIKSRGFYAGVQIDGTLVIERTDENERFYGQKITAQDILQGKYRHPAGECRALYETLKAAEGAKHDITLLPSEAPPSDFEIVQEGHVFGVPAKDDPDPYGVLQLEKEGMVIKEAGTQKRASWEQFTFSPAITSPVFDTFERNSNRDSRSPAISRRGSWMTNTHSQASTVVTNTGGERRSSKDSIKSPVSMTDMSTQTDDLPPPPPSPGRHSFRNSAINSQRPSMDHIPENDVAPSSPSLHSRSGSWVGRKRSVQSSLSQPSTPPTRTSVSEDEPQTDGAASASEGNDADAEDTTDDLDDEEPIVVEEPVVHTIHTAAAPKVIQKARMVTVPKRGPPPSLPPRNPNRSSGPYVINGDRPSSRASNTSAISPSATDAVSPLQQRDNPYTAGPESVYAYLNGGDRAVTSPVQSPGITPGLTPGLSPGEKRDPWSGILAQHGSVNSSQQSLEVPGAFQSFPTTPAEEIKEPVAKS</sequence>
<feature type="compositionally biased region" description="Low complexity" evidence="1">
    <location>
        <begin position="442"/>
        <end position="452"/>
    </location>
</feature>
<dbReference type="OrthoDB" id="443981at2759"/>
<feature type="compositionally biased region" description="Polar residues" evidence="1">
    <location>
        <begin position="645"/>
        <end position="654"/>
    </location>
</feature>
<keyword evidence="4" id="KW-1185">Reference proteome</keyword>
<dbReference type="AlphaFoldDB" id="A0A2P7ZUA9"/>
<feature type="compositionally biased region" description="Basic and acidic residues" evidence="1">
    <location>
        <begin position="669"/>
        <end position="678"/>
    </location>
</feature>
<dbReference type="STRING" id="40998.A0A2P7ZUA9"/>
<name>A0A2P7ZUA9_9PEZI</name>
<feature type="compositionally biased region" description="Basic and acidic residues" evidence="1">
    <location>
        <begin position="382"/>
        <end position="391"/>
    </location>
</feature>
<feature type="compositionally biased region" description="Polar residues" evidence="1">
    <location>
        <begin position="365"/>
        <end position="381"/>
    </location>
</feature>
<feature type="region of interest" description="Disordered" evidence="1">
    <location>
        <begin position="345"/>
        <end position="678"/>
    </location>
</feature>
<dbReference type="CDD" id="cd11524">
    <property type="entry name" value="SYLF"/>
    <property type="match status" value="1"/>
</dbReference>
<dbReference type="Proteomes" id="UP000243723">
    <property type="component" value="Unassembled WGS sequence"/>
</dbReference>
<protein>
    <submittedName>
        <fullName evidence="3">SH3 domain-containing protein</fullName>
    </submittedName>
</protein>
<feature type="compositionally biased region" description="Polar residues" evidence="1">
    <location>
        <begin position="567"/>
        <end position="591"/>
    </location>
</feature>
<dbReference type="Pfam" id="PF04366">
    <property type="entry name" value="Ysc84"/>
    <property type="match status" value="1"/>
</dbReference>
<evidence type="ECO:0000256" key="1">
    <source>
        <dbReference type="SAM" id="MobiDB-lite"/>
    </source>
</evidence>